<evidence type="ECO:0000313" key="1">
    <source>
        <dbReference type="EMBL" id="KRO17853.1"/>
    </source>
</evidence>
<dbReference type="AlphaFoldDB" id="A0A0R2N1G8"/>
<reference evidence="1 2" key="1">
    <citation type="journal article" date="2015" name="Genome Announc.">
        <title>Expanding the biotechnology potential of lactobacilli through comparative genomics of 213 strains and associated genera.</title>
        <authorList>
            <person name="Sun Z."/>
            <person name="Harris H.M."/>
            <person name="McCann A."/>
            <person name="Guo C."/>
            <person name="Argimon S."/>
            <person name="Zhang W."/>
            <person name="Yang X."/>
            <person name="Jeffery I.B."/>
            <person name="Cooney J.C."/>
            <person name="Kagawa T.F."/>
            <person name="Liu W."/>
            <person name="Song Y."/>
            <person name="Salvetti E."/>
            <person name="Wrobel A."/>
            <person name="Rasinkangas P."/>
            <person name="Parkhill J."/>
            <person name="Rea M.C."/>
            <person name="O'Sullivan O."/>
            <person name="Ritari J."/>
            <person name="Douillard F.P."/>
            <person name="Paul Ross R."/>
            <person name="Yang R."/>
            <person name="Briner A.E."/>
            <person name="Felis G.E."/>
            <person name="de Vos W.M."/>
            <person name="Barrangou R."/>
            <person name="Klaenhammer T.R."/>
            <person name="Caufield P.W."/>
            <person name="Cui Y."/>
            <person name="Zhang H."/>
            <person name="O'Toole P.W."/>
        </authorList>
    </citation>
    <scope>NUCLEOTIDE SEQUENCE [LARGE SCALE GENOMIC DNA]</scope>
    <source>
        <strain evidence="1 2">DSM 24301</strain>
    </source>
</reference>
<name>A0A0R2N1G8_9LACO</name>
<accession>A0A0R2N1G8</accession>
<dbReference type="Proteomes" id="UP000050969">
    <property type="component" value="Unassembled WGS sequence"/>
</dbReference>
<proteinExistence type="predicted"/>
<dbReference type="RefSeq" id="WP_054777983.1">
    <property type="nucleotide sequence ID" value="NZ_BBBX01000024.1"/>
</dbReference>
<organism evidence="1 2">
    <name type="scientific">Lacticaseibacillus saniviri JCM 17471 = DSM 24301</name>
    <dbReference type="NCBI Taxonomy" id="1293598"/>
    <lineage>
        <taxon>Bacteria</taxon>
        <taxon>Bacillati</taxon>
        <taxon>Bacillota</taxon>
        <taxon>Bacilli</taxon>
        <taxon>Lactobacillales</taxon>
        <taxon>Lactobacillaceae</taxon>
        <taxon>Lacticaseibacillus</taxon>
    </lineage>
</organism>
<comment type="caution">
    <text evidence="1">The sequence shown here is derived from an EMBL/GenBank/DDBJ whole genome shotgun (WGS) entry which is preliminary data.</text>
</comment>
<evidence type="ECO:0000313" key="2">
    <source>
        <dbReference type="Proteomes" id="UP000050969"/>
    </source>
</evidence>
<dbReference type="STRING" id="1293598.IV56_GL001980"/>
<protein>
    <submittedName>
        <fullName evidence="1">Uncharacterized protein</fullName>
    </submittedName>
</protein>
<keyword evidence="2" id="KW-1185">Reference proteome</keyword>
<dbReference type="PATRIC" id="fig|1293598.4.peg.2065"/>
<gene>
    <name evidence="1" type="ORF">IV56_GL001980</name>
</gene>
<dbReference type="EMBL" id="JQCE01000007">
    <property type="protein sequence ID" value="KRO17853.1"/>
    <property type="molecule type" value="Genomic_DNA"/>
</dbReference>
<sequence>MQQAHDFSAMPLGNTRLYRPRLDAAASFREHMLNNSCSGMSIPAYESWKAAQGEPLTQADKLAIMGDKASLKFEYATDPDHRVQRLYYPM</sequence>